<feature type="compositionally biased region" description="Low complexity" evidence="1">
    <location>
        <begin position="86"/>
        <end position="95"/>
    </location>
</feature>
<protein>
    <submittedName>
        <fullName evidence="4">F-box domain-containing protein</fullName>
    </submittedName>
</protein>
<evidence type="ECO:0000313" key="2">
    <source>
        <dbReference type="EMBL" id="VDP92146.1"/>
    </source>
</evidence>
<dbReference type="EMBL" id="UZAN01058818">
    <property type="protein sequence ID" value="VDP92146.1"/>
    <property type="molecule type" value="Genomic_DNA"/>
</dbReference>
<feature type="compositionally biased region" description="Polar residues" evidence="1">
    <location>
        <begin position="15"/>
        <end position="30"/>
    </location>
</feature>
<evidence type="ECO:0000313" key="4">
    <source>
        <dbReference type="WBParaSite" id="ECPE_0001491601-mRNA-1"/>
    </source>
</evidence>
<evidence type="ECO:0000313" key="3">
    <source>
        <dbReference type="Proteomes" id="UP000272942"/>
    </source>
</evidence>
<evidence type="ECO:0000256" key="1">
    <source>
        <dbReference type="SAM" id="MobiDB-lite"/>
    </source>
</evidence>
<feature type="compositionally biased region" description="Low complexity" evidence="1">
    <location>
        <begin position="385"/>
        <end position="396"/>
    </location>
</feature>
<feature type="compositionally biased region" description="Basic and acidic residues" evidence="1">
    <location>
        <begin position="1"/>
        <end position="14"/>
    </location>
</feature>
<feature type="compositionally biased region" description="Low complexity" evidence="1">
    <location>
        <begin position="430"/>
        <end position="449"/>
    </location>
</feature>
<dbReference type="WBParaSite" id="ECPE_0001491601-mRNA-1">
    <property type="protein sequence ID" value="ECPE_0001491601-mRNA-1"/>
    <property type="gene ID" value="ECPE_0001491601"/>
</dbReference>
<reference evidence="2 3" key="2">
    <citation type="submission" date="2018-11" db="EMBL/GenBank/DDBJ databases">
        <authorList>
            <consortium name="Pathogen Informatics"/>
        </authorList>
    </citation>
    <scope>NUCLEOTIDE SEQUENCE [LARGE SCALE GENOMIC DNA]</scope>
    <source>
        <strain evidence="2 3">Egypt</strain>
    </source>
</reference>
<accession>A0A183B6P1</accession>
<dbReference type="AlphaFoldDB" id="A0A183B6P1"/>
<name>A0A183B6P1_9TREM</name>
<feature type="compositionally biased region" description="Basic and acidic residues" evidence="1">
    <location>
        <begin position="258"/>
        <end position="268"/>
    </location>
</feature>
<feature type="compositionally biased region" description="Polar residues" evidence="1">
    <location>
        <begin position="452"/>
        <end position="478"/>
    </location>
</feature>
<reference evidence="4" key="1">
    <citation type="submission" date="2016-06" db="UniProtKB">
        <authorList>
            <consortium name="WormBaseParasite"/>
        </authorList>
    </citation>
    <scope>IDENTIFICATION</scope>
</reference>
<proteinExistence type="predicted"/>
<organism evidence="4">
    <name type="scientific">Echinostoma caproni</name>
    <dbReference type="NCBI Taxonomy" id="27848"/>
    <lineage>
        <taxon>Eukaryota</taxon>
        <taxon>Metazoa</taxon>
        <taxon>Spiralia</taxon>
        <taxon>Lophotrochozoa</taxon>
        <taxon>Platyhelminthes</taxon>
        <taxon>Trematoda</taxon>
        <taxon>Digenea</taxon>
        <taxon>Plagiorchiida</taxon>
        <taxon>Echinostomata</taxon>
        <taxon>Echinostomatoidea</taxon>
        <taxon>Echinostomatidae</taxon>
        <taxon>Echinostoma</taxon>
    </lineage>
</organism>
<dbReference type="Proteomes" id="UP000272942">
    <property type="component" value="Unassembled WGS sequence"/>
</dbReference>
<keyword evidence="3" id="KW-1185">Reference proteome</keyword>
<feature type="compositionally biased region" description="Polar residues" evidence="1">
    <location>
        <begin position="201"/>
        <end position="210"/>
    </location>
</feature>
<sequence length="478" mass="50987">MPSRVEVHSGRHDASTNYSSQKPVSYTVSKQLHEASGRSRQKRMRFTSGGAIDDNVSTSEDATAPRIRRHATSNATRIPKGQGKLSNSQSSSPTSPCGVTDQMDRVHSRGTVVLDTAIGGVEHMEDDNSFSSSVFSEHLVQPELQMVISTAPDNPVDKGRSRRSSILSAENLILTDSENKEADVLVKDMKSMENLLIHTDSGISTPTLQTADDAGSSEGEDENDGKDEVLMSASDNIHLSSSRPSDNDLPSVSQPPIVDEHCGPPDNRFSDTDLAILKGGSFSHILPVEDKCEFVHETTSPPTRSCILPDANPNGVVSPKAPNCHFDAKDIDPDSLPGLPSVLETHPTCLSARVMTRSQTAELSKQPCSPIHCSNSRRDSKYLESSSPLPSNVSSSQARFRNPAKCLDKRRSSARGMPVSSHGSNEDVGSCESTSLSSLSNINSASAACPSSGITCASPSPSEGTPDVTNITGKSKYT</sequence>
<feature type="compositionally biased region" description="Polar residues" evidence="1">
    <location>
        <begin position="233"/>
        <end position="254"/>
    </location>
</feature>
<gene>
    <name evidence="2" type="ORF">ECPE_LOCUS14874</name>
</gene>
<feature type="region of interest" description="Disordered" evidence="1">
    <location>
        <begin position="198"/>
        <end position="268"/>
    </location>
</feature>
<feature type="region of interest" description="Disordered" evidence="1">
    <location>
        <begin position="361"/>
        <end position="478"/>
    </location>
</feature>
<feature type="region of interest" description="Disordered" evidence="1">
    <location>
        <begin position="1"/>
        <end position="102"/>
    </location>
</feature>